<protein>
    <recommendedName>
        <fullName evidence="4">DUF541 domain-containing protein</fullName>
    </recommendedName>
</protein>
<evidence type="ECO:0000256" key="1">
    <source>
        <dbReference type="SAM" id="SignalP"/>
    </source>
</evidence>
<keyword evidence="1" id="KW-0732">Signal</keyword>
<dbReference type="GeneID" id="95394070"/>
<dbReference type="AlphaFoldDB" id="A0A7W5V9Q5"/>
<dbReference type="Pfam" id="PF04402">
    <property type="entry name" value="SIMPL"/>
    <property type="match status" value="1"/>
</dbReference>
<proteinExistence type="predicted"/>
<dbReference type="InterPro" id="IPR007497">
    <property type="entry name" value="SIMPL/DUF541"/>
</dbReference>
<evidence type="ECO:0008006" key="4">
    <source>
        <dbReference type="Google" id="ProtNLM"/>
    </source>
</evidence>
<organism evidence="2 3">
    <name type="scientific">Nonomuraea dietziae</name>
    <dbReference type="NCBI Taxonomy" id="65515"/>
    <lineage>
        <taxon>Bacteria</taxon>
        <taxon>Bacillati</taxon>
        <taxon>Actinomycetota</taxon>
        <taxon>Actinomycetes</taxon>
        <taxon>Streptosporangiales</taxon>
        <taxon>Streptosporangiaceae</taxon>
        <taxon>Nonomuraea</taxon>
    </lineage>
</organism>
<evidence type="ECO:0000313" key="3">
    <source>
        <dbReference type="Proteomes" id="UP000579945"/>
    </source>
</evidence>
<feature type="chain" id="PRO_5030920241" description="DUF541 domain-containing protein" evidence="1">
    <location>
        <begin position="28"/>
        <end position="240"/>
    </location>
</feature>
<keyword evidence="3" id="KW-1185">Reference proteome</keyword>
<dbReference type="PANTHER" id="PTHR34387:SF1">
    <property type="entry name" value="PERIPLASMIC IMMUNOGENIC PROTEIN"/>
    <property type="match status" value="1"/>
</dbReference>
<accession>A0A7W5V9Q5</accession>
<gene>
    <name evidence="2" type="ORF">FHR33_007874</name>
</gene>
<dbReference type="Gene3D" id="3.30.70.2970">
    <property type="entry name" value="Protein of unknown function (DUF541), domain 2"/>
    <property type="match status" value="1"/>
</dbReference>
<evidence type="ECO:0000313" key="2">
    <source>
        <dbReference type="EMBL" id="MBB3732014.1"/>
    </source>
</evidence>
<dbReference type="Gene3D" id="3.30.110.170">
    <property type="entry name" value="Protein of unknown function (DUF541), domain 1"/>
    <property type="match status" value="1"/>
</dbReference>
<feature type="signal peptide" evidence="1">
    <location>
        <begin position="1"/>
        <end position="27"/>
    </location>
</feature>
<dbReference type="RefSeq" id="WP_183658719.1">
    <property type="nucleotide sequence ID" value="NZ_JACIBV010000001.1"/>
</dbReference>
<reference evidence="2 3" key="1">
    <citation type="submission" date="2020-08" db="EMBL/GenBank/DDBJ databases">
        <title>Sequencing the genomes of 1000 actinobacteria strains.</title>
        <authorList>
            <person name="Klenk H.-P."/>
        </authorList>
    </citation>
    <scope>NUCLEOTIDE SEQUENCE [LARGE SCALE GENOMIC DNA]</scope>
    <source>
        <strain evidence="2 3">DSM 44320</strain>
    </source>
</reference>
<dbReference type="EMBL" id="JACIBV010000001">
    <property type="protein sequence ID" value="MBB3732014.1"/>
    <property type="molecule type" value="Genomic_DNA"/>
</dbReference>
<comment type="caution">
    <text evidence="2">The sequence shown here is derived from an EMBL/GenBank/DDBJ whole genome shotgun (WGS) entry which is preliminary data.</text>
</comment>
<dbReference type="InterPro" id="IPR052022">
    <property type="entry name" value="26kDa_periplasmic_antigen"/>
</dbReference>
<dbReference type="PANTHER" id="PTHR34387">
    <property type="entry name" value="SLR1258 PROTEIN"/>
    <property type="match status" value="1"/>
</dbReference>
<name>A0A7W5V9Q5_9ACTN</name>
<dbReference type="Proteomes" id="UP000579945">
    <property type="component" value="Unassembled WGS sequence"/>
</dbReference>
<dbReference type="GO" id="GO:0006974">
    <property type="term" value="P:DNA damage response"/>
    <property type="evidence" value="ECO:0007669"/>
    <property type="project" value="TreeGrafter"/>
</dbReference>
<sequence>MIRLTHALAASAVVFAGMGMLGGLARAATAEPARVVVDETSKRISVVGEGVISATPDVMRLSAGVEVRAASAGEAFKAVRAAAAKLTKALLEAGVAAKDLRTSELSLGPEYETYPKVSGYRASQGVEAVVRDLNKADRIIDAAVAVGEEVRLNGVSFEVSDPAALLRKARAAAFKDAQTKARQFAELAGRRLGEVVLISDEVVGGPHPMAFAGAAAEDRSSVSPGRQNLSVHVRVVYSLV</sequence>